<keyword evidence="1" id="KW-1003">Cell membrane</keyword>
<dbReference type="Proteomes" id="UP000198588">
    <property type="component" value="Unassembled WGS sequence"/>
</dbReference>
<evidence type="ECO:0000256" key="4">
    <source>
        <dbReference type="ARBA" id="ARBA00023136"/>
    </source>
</evidence>
<evidence type="ECO:0000256" key="3">
    <source>
        <dbReference type="ARBA" id="ARBA00022989"/>
    </source>
</evidence>
<evidence type="ECO:0000256" key="1">
    <source>
        <dbReference type="ARBA" id="ARBA00022475"/>
    </source>
</evidence>
<dbReference type="OrthoDB" id="9811954at2"/>
<sequence length="207" mass="22738">MASDKQFGPKVEGNAAKGTRKQRSFVPCILIVVALLGAQAVAVASLGHPWICTCGSVEFWYPDPAGPWTSQHLTDWYSFTHILHGFGFYALLWLIAPRASFGSRLLLAIGLEAAWEIVENTPMVIDRYRQQALARGYFGDSVLNSLSDTVFAASGFALARILPVWTSALVVVGTEVFLGYMIHDNLTLNILQLIRPSEVISRWQLGG</sequence>
<proteinExistence type="predicted"/>
<protein>
    <submittedName>
        <fullName evidence="6">Uncharacterized protein</fullName>
    </submittedName>
</protein>
<evidence type="ECO:0000313" key="6">
    <source>
        <dbReference type="EMBL" id="SDA97671.1"/>
    </source>
</evidence>
<accession>A0A1G5ZS75</accession>
<dbReference type="Pfam" id="PF10755">
    <property type="entry name" value="DUF2585"/>
    <property type="match status" value="1"/>
</dbReference>
<gene>
    <name evidence="6" type="ORF">SAMN02927914_05941</name>
</gene>
<keyword evidence="3 5" id="KW-1133">Transmembrane helix</keyword>
<reference evidence="6 7" key="1">
    <citation type="submission" date="2016-10" db="EMBL/GenBank/DDBJ databases">
        <authorList>
            <person name="de Groot N.N."/>
        </authorList>
    </citation>
    <scope>NUCLEOTIDE SEQUENCE [LARGE SCALE GENOMIC DNA]</scope>
    <source>
        <strain evidence="6 7">CGMCC 1.12097</strain>
    </source>
</reference>
<keyword evidence="4 5" id="KW-0472">Membrane</keyword>
<dbReference type="InterPro" id="IPR019691">
    <property type="entry name" value="DUF2585"/>
</dbReference>
<evidence type="ECO:0000256" key="2">
    <source>
        <dbReference type="ARBA" id="ARBA00022692"/>
    </source>
</evidence>
<feature type="transmembrane region" description="Helical" evidence="5">
    <location>
        <begin position="76"/>
        <end position="96"/>
    </location>
</feature>
<evidence type="ECO:0000313" key="7">
    <source>
        <dbReference type="Proteomes" id="UP000198588"/>
    </source>
</evidence>
<dbReference type="STRING" id="1165689.SAMN02927914_05941"/>
<dbReference type="AlphaFoldDB" id="A0A1G5ZS75"/>
<keyword evidence="2 5" id="KW-0812">Transmembrane</keyword>
<dbReference type="GO" id="GO:0005886">
    <property type="term" value="C:plasma membrane"/>
    <property type="evidence" value="ECO:0007669"/>
    <property type="project" value="InterPro"/>
</dbReference>
<organism evidence="6 7">
    <name type="scientific">Mesorhizobium qingshengii</name>
    <dbReference type="NCBI Taxonomy" id="1165689"/>
    <lineage>
        <taxon>Bacteria</taxon>
        <taxon>Pseudomonadati</taxon>
        <taxon>Pseudomonadota</taxon>
        <taxon>Alphaproteobacteria</taxon>
        <taxon>Hyphomicrobiales</taxon>
        <taxon>Phyllobacteriaceae</taxon>
        <taxon>Mesorhizobium</taxon>
    </lineage>
</organism>
<name>A0A1G5ZS75_9HYPH</name>
<dbReference type="RefSeq" id="WP_091585615.1">
    <property type="nucleotide sequence ID" value="NZ_FMXM01000027.1"/>
</dbReference>
<feature type="transmembrane region" description="Helical" evidence="5">
    <location>
        <begin position="25"/>
        <end position="51"/>
    </location>
</feature>
<dbReference type="EMBL" id="FMXM01000027">
    <property type="protein sequence ID" value="SDA97671.1"/>
    <property type="molecule type" value="Genomic_DNA"/>
</dbReference>
<evidence type="ECO:0000256" key="5">
    <source>
        <dbReference type="SAM" id="Phobius"/>
    </source>
</evidence>